<dbReference type="Gene3D" id="3.40.50.300">
    <property type="entry name" value="P-loop containing nucleotide triphosphate hydrolases"/>
    <property type="match status" value="1"/>
</dbReference>
<evidence type="ECO:0000313" key="4">
    <source>
        <dbReference type="EMBL" id="OFV68869.1"/>
    </source>
</evidence>
<dbReference type="SUPFAM" id="SSF52540">
    <property type="entry name" value="P-loop containing nucleoside triphosphate hydrolases"/>
    <property type="match status" value="1"/>
</dbReference>
<reference evidence="4 5" key="1">
    <citation type="submission" date="2015-09" db="EMBL/GenBank/DDBJ databases">
        <title>Genome sequence of Acetobacterium wieringae DSM 1911.</title>
        <authorList>
            <person name="Poehlein A."/>
            <person name="Bengelsdorf F.R."/>
            <person name="Schiel-Bengelsdorf B."/>
            <person name="Duerre P."/>
            <person name="Daniel R."/>
        </authorList>
    </citation>
    <scope>NUCLEOTIDE SEQUENCE [LARGE SCALE GENOMIC DNA]</scope>
    <source>
        <strain evidence="4 5">DSM 1911</strain>
    </source>
</reference>
<dbReference type="GO" id="GO:0005524">
    <property type="term" value="F:ATP binding"/>
    <property type="evidence" value="ECO:0007669"/>
    <property type="project" value="UniProtKB-KW"/>
</dbReference>
<dbReference type="InterPro" id="IPR002611">
    <property type="entry name" value="IstB_ATP-bd"/>
</dbReference>
<dbReference type="InterPro" id="IPR047661">
    <property type="entry name" value="IstB"/>
</dbReference>
<evidence type="ECO:0000313" key="5">
    <source>
        <dbReference type="Proteomes" id="UP000176244"/>
    </source>
</evidence>
<evidence type="ECO:0000259" key="3">
    <source>
        <dbReference type="Pfam" id="PF01695"/>
    </source>
</evidence>
<protein>
    <submittedName>
        <fullName evidence="4">Transposase</fullName>
    </submittedName>
</protein>
<evidence type="ECO:0000256" key="1">
    <source>
        <dbReference type="ARBA" id="ARBA00022741"/>
    </source>
</evidence>
<dbReference type="RefSeq" id="WP_207648664.1">
    <property type="nucleotide sequence ID" value="NZ_LKEU01000059.1"/>
</dbReference>
<organism evidence="4 5">
    <name type="scientific">Acetobacterium wieringae</name>
    <dbReference type="NCBI Taxonomy" id="52694"/>
    <lineage>
        <taxon>Bacteria</taxon>
        <taxon>Bacillati</taxon>
        <taxon>Bacillota</taxon>
        <taxon>Clostridia</taxon>
        <taxon>Eubacteriales</taxon>
        <taxon>Eubacteriaceae</taxon>
        <taxon>Acetobacterium</taxon>
    </lineage>
</organism>
<dbReference type="STRING" id="52694.ACWI_36600"/>
<name>A0A1F2PBR7_9FIRM</name>
<dbReference type="CDD" id="cd00009">
    <property type="entry name" value="AAA"/>
    <property type="match status" value="1"/>
</dbReference>
<accession>A0A1F2PBR7</accession>
<dbReference type="PIRSF" id="PIRSF003073">
    <property type="entry name" value="DNAC_TnpB_IstB"/>
    <property type="match status" value="1"/>
</dbReference>
<feature type="domain" description="IstB-like ATP-binding" evidence="3">
    <location>
        <begin position="10"/>
        <end position="239"/>
    </location>
</feature>
<dbReference type="GO" id="GO:0006260">
    <property type="term" value="P:DNA replication"/>
    <property type="evidence" value="ECO:0007669"/>
    <property type="project" value="TreeGrafter"/>
</dbReference>
<dbReference type="Proteomes" id="UP000176244">
    <property type="component" value="Unassembled WGS sequence"/>
</dbReference>
<evidence type="ECO:0000256" key="2">
    <source>
        <dbReference type="ARBA" id="ARBA00022840"/>
    </source>
</evidence>
<keyword evidence="1" id="KW-0547">Nucleotide-binding</keyword>
<proteinExistence type="predicted"/>
<dbReference type="InterPro" id="IPR027417">
    <property type="entry name" value="P-loop_NTPase"/>
</dbReference>
<dbReference type="AlphaFoldDB" id="A0A1F2PBR7"/>
<dbReference type="EMBL" id="LKEU01000059">
    <property type="protein sequence ID" value="OFV68869.1"/>
    <property type="molecule type" value="Genomic_DNA"/>
</dbReference>
<comment type="caution">
    <text evidence="4">The sequence shown here is derived from an EMBL/GenBank/DDBJ whole genome shotgun (WGS) entry which is preliminary data.</text>
</comment>
<keyword evidence="2" id="KW-0067">ATP-binding</keyword>
<dbReference type="Pfam" id="PF01695">
    <property type="entry name" value="IstB_IS21"/>
    <property type="match status" value="1"/>
</dbReference>
<dbReference type="NCBIfam" id="NF038214">
    <property type="entry name" value="IS21_help_AAA"/>
    <property type="match status" value="1"/>
</dbReference>
<dbReference type="PANTHER" id="PTHR30050:SF4">
    <property type="entry name" value="ATP-BINDING PROTEIN RV3427C IN INSERTION SEQUENCE-RELATED"/>
    <property type="match status" value="1"/>
</dbReference>
<dbReference type="PANTHER" id="PTHR30050">
    <property type="entry name" value="CHROMOSOMAL REPLICATION INITIATOR PROTEIN DNAA"/>
    <property type="match status" value="1"/>
</dbReference>
<dbReference type="InterPro" id="IPR028350">
    <property type="entry name" value="DNAC/IstB-like"/>
</dbReference>
<gene>
    <name evidence="4" type="ORF">ACWI_36600</name>
</gene>
<sequence>MMNVKEMSMELKLSYIRENSEALIEEARHLGLDHREFLMLFLEREVLRRKENGIARRLRQARFTNRKYLEDFDKSKYPPEVRHKFESLETLKFIDHKENIILMGTPGCGKSHYAVALGIKACMASKSVLFISIPNLIIELREAMSLNQVSNYKRNFEKYDLVVLDELGYVSFDKDGCEILFNLLSNRNDKGSIIITTNLAFERWEEIFKDTMLTGAIIDRLAHRAHIMDFSREISYRMEDTIAWLKSTN</sequence>